<dbReference type="EMBL" id="FNLC01000005">
    <property type="protein sequence ID" value="SDR38406.1"/>
    <property type="molecule type" value="Genomic_DNA"/>
</dbReference>
<dbReference type="PANTHER" id="PTHR42200:SF2">
    <property type="entry name" value="ARCHAEAL FLAGELLA-RELATED PROTEIN F"/>
    <property type="match status" value="1"/>
</dbReference>
<dbReference type="OrthoDB" id="183655at2157"/>
<evidence type="ECO:0000313" key="2">
    <source>
        <dbReference type="Proteomes" id="UP000198848"/>
    </source>
</evidence>
<dbReference type="InterPro" id="IPR002774">
    <property type="entry name" value="Flagellin_arc-type"/>
</dbReference>
<keyword evidence="1" id="KW-0966">Cell projection</keyword>
<reference evidence="2" key="1">
    <citation type="submission" date="2016-10" db="EMBL/GenBank/DDBJ databases">
        <authorList>
            <person name="Varghese N."/>
            <person name="Submissions S."/>
        </authorList>
    </citation>
    <scope>NUCLEOTIDE SEQUENCE [LARGE SCALE GENOMIC DNA]</scope>
    <source>
        <strain evidence="2">DSM 24767</strain>
    </source>
</reference>
<keyword evidence="1" id="KW-0282">Flagellum</keyword>
<keyword evidence="1" id="KW-0969">Cilium</keyword>
<dbReference type="Pfam" id="PF01917">
    <property type="entry name" value="Flagellin_arch-type"/>
    <property type="match status" value="1"/>
</dbReference>
<name>A0A1H1IM31_NATTX</name>
<dbReference type="STRING" id="1095778.SAMN04489842_3593"/>
<dbReference type="GO" id="GO:0097588">
    <property type="term" value="P:archaeal or bacterial-type flagellum-dependent cell motility"/>
    <property type="evidence" value="ECO:0007669"/>
    <property type="project" value="InterPro"/>
</dbReference>
<sequence>MASVSATHIILFIASVVVAAGVAGTIVVEVNQLSDAVETRGSSVSEEIATDIQVTSDAAYAESIYDETADEVTVLVKNVGSESVQAHPSEVDVLVDGRFIQSDDMTVERVDVDDDTWRPGGVVEVTIDVSNDDNVDVSGDTRVTVIVNDNEDSIDFIVD</sequence>
<evidence type="ECO:0000313" key="1">
    <source>
        <dbReference type="EMBL" id="SDR38406.1"/>
    </source>
</evidence>
<dbReference type="AlphaFoldDB" id="A0A1H1IM31"/>
<dbReference type="GO" id="GO:0005198">
    <property type="term" value="F:structural molecule activity"/>
    <property type="evidence" value="ECO:0007669"/>
    <property type="project" value="InterPro"/>
</dbReference>
<organism evidence="1 2">
    <name type="scientific">Natronobacterium texcoconense</name>
    <dbReference type="NCBI Taxonomy" id="1095778"/>
    <lineage>
        <taxon>Archaea</taxon>
        <taxon>Methanobacteriati</taxon>
        <taxon>Methanobacteriota</taxon>
        <taxon>Stenosarchaea group</taxon>
        <taxon>Halobacteria</taxon>
        <taxon>Halobacteriales</taxon>
        <taxon>Natrialbaceae</taxon>
        <taxon>Natronobacterium</taxon>
    </lineage>
</organism>
<proteinExistence type="predicted"/>
<keyword evidence="2" id="KW-1185">Reference proteome</keyword>
<gene>
    <name evidence="1" type="ORF">SAMN04489842_3593</name>
</gene>
<protein>
    <submittedName>
        <fullName evidence="1">Flagellar protein FlaG</fullName>
    </submittedName>
</protein>
<dbReference type="RefSeq" id="WP_090384862.1">
    <property type="nucleotide sequence ID" value="NZ_FNLC01000005.1"/>
</dbReference>
<dbReference type="Proteomes" id="UP000198848">
    <property type="component" value="Unassembled WGS sequence"/>
</dbReference>
<accession>A0A1H1IM31</accession>
<dbReference type="PANTHER" id="PTHR42200">
    <property type="entry name" value="ARCHAEAL FLAGELLA-RELATED PROTEIN F-RELATED"/>
    <property type="match status" value="1"/>
</dbReference>